<feature type="compositionally biased region" description="Polar residues" evidence="6">
    <location>
        <begin position="433"/>
        <end position="443"/>
    </location>
</feature>
<feature type="region of interest" description="Disordered" evidence="6">
    <location>
        <begin position="395"/>
        <end position="496"/>
    </location>
</feature>
<feature type="domain" description="AIPP2-like SPOC-like" evidence="7">
    <location>
        <begin position="718"/>
        <end position="849"/>
    </location>
</feature>
<keyword evidence="4" id="KW-0805">Transcription regulation</keyword>
<dbReference type="InterPro" id="IPR049914">
    <property type="entry name" value="PHD1-3/5-6"/>
</dbReference>
<evidence type="ECO:0000313" key="8">
    <source>
        <dbReference type="EMBL" id="KAF1001935.1"/>
    </source>
</evidence>
<dbReference type="InterPro" id="IPR056280">
    <property type="entry name" value="AIPP2-like_SPOC"/>
</dbReference>
<feature type="compositionally biased region" description="Low complexity" evidence="6">
    <location>
        <begin position="395"/>
        <end position="405"/>
    </location>
</feature>
<dbReference type="Gene3D" id="3.30.40.10">
    <property type="entry name" value="Zinc/RING finger domain, C3HC4 (zinc finger)"/>
    <property type="match status" value="1"/>
</dbReference>
<feature type="compositionally biased region" description="Basic and acidic residues" evidence="6">
    <location>
        <begin position="475"/>
        <end position="488"/>
    </location>
</feature>
<organism evidence="8 9">
    <name type="scientific">Apium graveolens</name>
    <name type="common">Celery</name>
    <dbReference type="NCBI Taxonomy" id="4045"/>
    <lineage>
        <taxon>Eukaryota</taxon>
        <taxon>Viridiplantae</taxon>
        <taxon>Streptophyta</taxon>
        <taxon>Embryophyta</taxon>
        <taxon>Tracheophyta</taxon>
        <taxon>Spermatophyta</taxon>
        <taxon>Magnoliopsida</taxon>
        <taxon>eudicotyledons</taxon>
        <taxon>Gunneridae</taxon>
        <taxon>Pentapetalae</taxon>
        <taxon>asterids</taxon>
        <taxon>campanulids</taxon>
        <taxon>Apiales</taxon>
        <taxon>Apiaceae</taxon>
        <taxon>Apioideae</taxon>
        <taxon>apioid superclade</taxon>
        <taxon>Apieae</taxon>
        <taxon>Apium</taxon>
    </lineage>
</organism>
<feature type="region of interest" description="Disordered" evidence="6">
    <location>
        <begin position="224"/>
        <end position="243"/>
    </location>
</feature>
<name>A0A6L5B938_APIGR</name>
<evidence type="ECO:0000313" key="9">
    <source>
        <dbReference type="Proteomes" id="UP000593563"/>
    </source>
</evidence>
<dbReference type="PANTHER" id="PTHR33304:SF9">
    <property type="entry name" value="RING_FYVE_PHD ZINC FINGER SUPERFAMILY PROTEIN"/>
    <property type="match status" value="1"/>
</dbReference>
<feature type="compositionally biased region" description="Low complexity" evidence="6">
    <location>
        <begin position="992"/>
        <end position="1001"/>
    </location>
</feature>
<feature type="region of interest" description="Disordered" evidence="6">
    <location>
        <begin position="1"/>
        <end position="88"/>
    </location>
</feature>
<feature type="compositionally biased region" description="Basic and acidic residues" evidence="6">
    <location>
        <begin position="407"/>
        <end position="418"/>
    </location>
</feature>
<feature type="region of interest" description="Disordered" evidence="6">
    <location>
        <begin position="938"/>
        <end position="970"/>
    </location>
</feature>
<proteinExistence type="predicted"/>
<feature type="compositionally biased region" description="Polar residues" evidence="6">
    <location>
        <begin position="955"/>
        <end position="970"/>
    </location>
</feature>
<evidence type="ECO:0000256" key="2">
    <source>
        <dbReference type="ARBA" id="ARBA00022771"/>
    </source>
</evidence>
<evidence type="ECO:0000256" key="5">
    <source>
        <dbReference type="ARBA" id="ARBA00023163"/>
    </source>
</evidence>
<keyword evidence="5" id="KW-0804">Transcription</keyword>
<feature type="region of interest" description="Disordered" evidence="6">
    <location>
        <begin position="1125"/>
        <end position="1144"/>
    </location>
</feature>
<evidence type="ECO:0000256" key="6">
    <source>
        <dbReference type="SAM" id="MobiDB-lite"/>
    </source>
</evidence>
<feature type="region of interest" description="Disordered" evidence="6">
    <location>
        <begin position="1250"/>
        <end position="1269"/>
    </location>
</feature>
<reference evidence="8" key="1">
    <citation type="submission" date="2020-01" db="EMBL/GenBank/DDBJ databases">
        <title>The Celery Genome Sequence Reveals Sequential Paleo-tetraploidization, Resistance Gene Elimination, Karyotype Evolution, and Functional Innovation in Apiales.</title>
        <authorList>
            <person name="Song X."/>
        </authorList>
    </citation>
    <scope>NUCLEOTIDE SEQUENCE</scope>
    <source>
        <tissue evidence="8">Leaf</tissue>
    </source>
</reference>
<feature type="region of interest" description="Disordered" evidence="6">
    <location>
        <begin position="989"/>
        <end position="1012"/>
    </location>
</feature>
<dbReference type="Proteomes" id="UP000593563">
    <property type="component" value="Unassembled WGS sequence"/>
</dbReference>
<evidence type="ECO:0000259" key="7">
    <source>
        <dbReference type="Pfam" id="PF23121"/>
    </source>
</evidence>
<feature type="compositionally biased region" description="Basic and acidic residues" evidence="6">
    <location>
        <begin position="73"/>
        <end position="83"/>
    </location>
</feature>
<feature type="compositionally biased region" description="Polar residues" evidence="6">
    <location>
        <begin position="453"/>
        <end position="472"/>
    </location>
</feature>
<dbReference type="PANTHER" id="PTHR33304">
    <property type="match status" value="1"/>
</dbReference>
<feature type="compositionally biased region" description="Basic and acidic residues" evidence="6">
    <location>
        <begin position="1222"/>
        <end position="1236"/>
    </location>
</feature>
<keyword evidence="1" id="KW-0479">Metal-binding</keyword>
<dbReference type="GO" id="GO:0008270">
    <property type="term" value="F:zinc ion binding"/>
    <property type="evidence" value="ECO:0007669"/>
    <property type="project" value="UniProtKB-KW"/>
</dbReference>
<dbReference type="InterPro" id="IPR011011">
    <property type="entry name" value="Znf_FYVE_PHD"/>
</dbReference>
<feature type="compositionally biased region" description="Low complexity" evidence="6">
    <location>
        <begin position="224"/>
        <end position="234"/>
    </location>
</feature>
<evidence type="ECO:0000256" key="1">
    <source>
        <dbReference type="ARBA" id="ARBA00022723"/>
    </source>
</evidence>
<evidence type="ECO:0000256" key="3">
    <source>
        <dbReference type="ARBA" id="ARBA00022833"/>
    </source>
</evidence>
<keyword evidence="2" id="KW-0863">Zinc-finger</keyword>
<feature type="region of interest" description="Disordered" evidence="6">
    <location>
        <begin position="156"/>
        <end position="181"/>
    </location>
</feature>
<feature type="region of interest" description="Disordered" evidence="6">
    <location>
        <begin position="1216"/>
        <end position="1240"/>
    </location>
</feature>
<accession>A0A6L5B938</accession>
<protein>
    <recommendedName>
        <fullName evidence="7">AIPP2-like SPOC-like domain-containing protein</fullName>
    </recommendedName>
</protein>
<dbReference type="GO" id="GO:0034244">
    <property type="term" value="P:negative regulation of transcription elongation by RNA polymerase II"/>
    <property type="evidence" value="ECO:0007669"/>
    <property type="project" value="InterPro"/>
</dbReference>
<dbReference type="Pfam" id="PF23121">
    <property type="entry name" value="SPOC_AIPP2"/>
    <property type="match status" value="1"/>
</dbReference>
<feature type="compositionally biased region" description="Basic and acidic residues" evidence="6">
    <location>
        <begin position="16"/>
        <end position="41"/>
    </location>
</feature>
<dbReference type="EMBL" id="WRXP01002053">
    <property type="protein sequence ID" value="KAF1001935.1"/>
    <property type="molecule type" value="Genomic_DNA"/>
</dbReference>
<dbReference type="SUPFAM" id="SSF57903">
    <property type="entry name" value="FYVE/PHD zinc finger"/>
    <property type="match status" value="1"/>
</dbReference>
<keyword evidence="9" id="KW-1185">Reference proteome</keyword>
<evidence type="ECO:0000256" key="4">
    <source>
        <dbReference type="ARBA" id="ARBA00023015"/>
    </source>
</evidence>
<sequence>MSGLEENDDNIASISDIDKDKIDHVGGKSEPSAKECPKVEAESDSGDLPIKASNSVQQKKEVEKASELLSFPDARETAMRSDNESDGSDIMEHDVKVCDICGDAGREDLLAVCCSCSEGAEHTYCMREMLDKIPEGDWLCEDCKFEERKAYEKAKYNTVDGDEPDGIRRSPGQNVGLGEKLNGLDTDIDSIKAETDSSHVKLSRKRKADDAEVSSVAKRKVLDSTIRSPRTSSPRRVDVLSRDSSFKNLDRGKVKPAHQVPTTLQTGNSATQVAGPLDGRLHTSRGNLFKSKSFSSASTKPKVKLVDEIVPQKQKSNREAAPLDTKGGLCRSMTKSMSFRSVNSGRLNSTDSKVKMLSPNFPHAQDIKGQKHTKERSFFERKSSIRLERPLINSNSTVASSTSSSPRVDRNLSVRDETVPLSTSTNRELKAVQSDSKLTQFSRPANKVMSKGSEVSNPSGEGKRQLSSTGGISNRVEKSTQARLKDDCSSTSLSTERQVSKFNGGITDQARESKDVVENVKETSISIPKQSSTAGGKIIPCQKCKDVGHSVEVCTIDSPKQSLASDVLTSRSSKEAIHKDNRLKAAIEAALLKKPGIYRKNKVHDQSVGIAVSGNTNAEVCSQDHQTNTHNPRKLVPGEEVSKELASAWNFNTEFPKLTTSTNVKQFTNSAEAVIALSHRPIPYGDGKSSTMDLPSSAPLSISVLSIMPAIPEHDYIWQGCFEVQRSGKLAERYDGFQAHLSACASPRVLETVNKFPSTVLLNEVPRWSAWPIQFEENGVNEDHIALYFFARDCKSYEKGYKSVLDTIMRNDLALKGNVDGVEILIYSSNQLPMKYQRWNMMFFLWGVFRGKRNNCSKQVLGSPKKVASSRDLSIASMSSTENISSLLSVEKDLPTCNTAQKVASDDNSMINLQCLPATKTKNGDSDSKAVSDFQQNDCANSTKEQGSELDCKSLPTNQMEPSQAWQDTKSRSTFLEGPVDQDCKVVKEPKSSVQVSSRSSCPNTSDEKKMGRRTTRFDMLPLTSIRAGEVNKEEQQIPKNLKIDGQLEAGAMAERGAVRFSSTNSTEKLHSWPLSHRKRSNFDPPVSESEAIFVGSNLPVHGISRNTRFDNEDINKKQKLDYSDLYGSSDRTSSSRDGSQIQDSASSFIKKRYDEGSKETLISRTPGNAERYFFPVDPHHVKHIDSGSSFLLGKTSLSVDEETRKDKIPNLNLAIEDDAQTENHDQDQPPGRTEEDTSAALSLSLAFPFTDKEKAGQPVSTKELLPSGRQQEVNFLKGFSAK</sequence>
<gene>
    <name evidence="8" type="ORF">AG4045_030629</name>
</gene>
<feature type="region of interest" description="Disordered" evidence="6">
    <location>
        <begin position="1060"/>
        <end position="1087"/>
    </location>
</feature>
<feature type="compositionally biased region" description="Low complexity" evidence="6">
    <location>
        <begin position="1128"/>
        <end position="1140"/>
    </location>
</feature>
<dbReference type="InterPro" id="IPR013083">
    <property type="entry name" value="Znf_RING/FYVE/PHD"/>
</dbReference>
<keyword evidence="3" id="KW-0862">Zinc</keyword>
<comment type="caution">
    <text evidence="8">The sequence shown here is derived from an EMBL/GenBank/DDBJ whole genome shotgun (WGS) entry which is preliminary data.</text>
</comment>
<dbReference type="GO" id="GO:0140566">
    <property type="term" value="F:histone reader activity"/>
    <property type="evidence" value="ECO:0007669"/>
    <property type="project" value="InterPro"/>
</dbReference>